<comment type="caution">
    <text evidence="2">The sequence shown here is derived from an EMBL/GenBank/DDBJ whole genome shotgun (WGS) entry which is preliminary data.</text>
</comment>
<name>A0A852X6A6_9MICO</name>
<protein>
    <submittedName>
        <fullName evidence="2">Flp pilus assembly protein TadG</fullName>
    </submittedName>
</protein>
<keyword evidence="3" id="KW-1185">Reference proteome</keyword>
<proteinExistence type="predicted"/>
<evidence type="ECO:0000259" key="1">
    <source>
        <dbReference type="Pfam" id="PF07811"/>
    </source>
</evidence>
<accession>A0A852X6A6</accession>
<dbReference type="AlphaFoldDB" id="A0A852X6A6"/>
<dbReference type="Proteomes" id="UP000592181">
    <property type="component" value="Unassembled WGS sequence"/>
</dbReference>
<feature type="domain" description="TadE-like" evidence="1">
    <location>
        <begin position="9"/>
        <end position="51"/>
    </location>
</feature>
<sequence>MNRLTVERGSATIELVILAPAFGLVIALLVMGGRLALADQAMDGAAAEAARSVSLQRGQDTEAATNAARTYLDEEGLRCEGIDVQVDAEAKGTDPGAPGEITTTVSCDVPLADLALPGIGGSRTMTATAASPIDTFRER</sequence>
<gene>
    <name evidence="2" type="ORF">BJY28_000762</name>
</gene>
<dbReference type="RefSeq" id="WP_179461823.1">
    <property type="nucleotide sequence ID" value="NZ_JACBZX010000001.1"/>
</dbReference>
<evidence type="ECO:0000313" key="2">
    <source>
        <dbReference type="EMBL" id="NYG36293.1"/>
    </source>
</evidence>
<organism evidence="2 3">
    <name type="scientific">Janibacter alkaliphilus</name>
    <dbReference type="NCBI Taxonomy" id="1069963"/>
    <lineage>
        <taxon>Bacteria</taxon>
        <taxon>Bacillati</taxon>
        <taxon>Actinomycetota</taxon>
        <taxon>Actinomycetes</taxon>
        <taxon>Micrococcales</taxon>
        <taxon>Intrasporangiaceae</taxon>
        <taxon>Janibacter</taxon>
    </lineage>
</organism>
<dbReference type="EMBL" id="JACBZX010000001">
    <property type="protein sequence ID" value="NYG36293.1"/>
    <property type="molecule type" value="Genomic_DNA"/>
</dbReference>
<dbReference type="Pfam" id="PF07811">
    <property type="entry name" value="TadE"/>
    <property type="match status" value="1"/>
</dbReference>
<evidence type="ECO:0000313" key="3">
    <source>
        <dbReference type="Proteomes" id="UP000592181"/>
    </source>
</evidence>
<reference evidence="2 3" key="1">
    <citation type="submission" date="2020-07" db="EMBL/GenBank/DDBJ databases">
        <title>Sequencing the genomes of 1000 actinobacteria strains.</title>
        <authorList>
            <person name="Klenk H.-P."/>
        </authorList>
    </citation>
    <scope>NUCLEOTIDE SEQUENCE [LARGE SCALE GENOMIC DNA]</scope>
    <source>
        <strain evidence="2 3">DSM 24723</strain>
    </source>
</reference>
<dbReference type="InterPro" id="IPR012495">
    <property type="entry name" value="TadE-like_dom"/>
</dbReference>